<dbReference type="Proteomes" id="UP001364224">
    <property type="component" value="Unassembled WGS sequence"/>
</dbReference>
<comment type="caution">
    <text evidence="1">The sequence shown here is derived from an EMBL/GenBank/DDBJ whole genome shotgun (WGS) entry which is preliminary data.</text>
</comment>
<proteinExistence type="predicted"/>
<reference evidence="1 2" key="1">
    <citation type="submission" date="2024-02" db="EMBL/GenBank/DDBJ databases">
        <title>Adaptive strategies in a cosmopolitan and abundant soil bacterium.</title>
        <authorList>
            <person name="Carini P."/>
        </authorList>
    </citation>
    <scope>NUCLEOTIDE SEQUENCE [LARGE SCALE GENOMIC DNA]</scope>
    <source>
        <strain evidence="1 2">AZCC 1608</strain>
    </source>
</reference>
<sequence length="443" mass="49268">MGSCFVIMGFGEKTDFQSNPQRVLNLNRTYEDIIKPVVEEAGHTCVRADEIIHSTVIDKPMYDNLLSADLVIADLSTANVNAVYELGVRHALRPQRTIVLAEKNFSFPFDLNHLSILKYEHLGKEIGFKEVMRVREELKKKITVLMDSPEPDSPVFLFIPSLQPASLPKAPAMVAAGPPAPSSEPTDREQKSFAELLVSFRAAKDEVKEADDWALPLALLKRLKAMQPDDPYILQQLALATYKFQQPDKKTSLINAKNILNALAPQTSSDAETVGLWGAIHKRLWDETENPEDLDDAVRAYARGYYIKTDYYNGINYAFVLDVRASRSEGDEALVDRLLARRVRKDVLKICDRLLQAAAAAAEPGSKHDAPGASADELFWIGGTKVEALFGLGRRDEAGSLKTEIVEKERQRLIKAGRNGDAVNWMGSSLNDQLKKLGELLPP</sequence>
<dbReference type="Pfam" id="PF20308">
    <property type="entry name" value="TPR-S"/>
    <property type="match status" value="1"/>
</dbReference>
<accession>A0ABU8BJI5</accession>
<protein>
    <recommendedName>
        <fullName evidence="3">DUF4071 domain-containing protein</fullName>
    </recommendedName>
</protein>
<dbReference type="RefSeq" id="WP_334485948.1">
    <property type="nucleotide sequence ID" value="NZ_JAZHRV010000001.1"/>
</dbReference>
<dbReference type="InterPro" id="IPR046880">
    <property type="entry name" value="TPR-S"/>
</dbReference>
<evidence type="ECO:0008006" key="3">
    <source>
        <dbReference type="Google" id="ProtNLM"/>
    </source>
</evidence>
<evidence type="ECO:0000313" key="1">
    <source>
        <dbReference type="EMBL" id="MEH2558709.1"/>
    </source>
</evidence>
<gene>
    <name evidence="1" type="ORF">V1286_006238</name>
</gene>
<name>A0ABU8BJI5_9BRAD</name>
<organism evidence="1 2">
    <name type="scientific">Bradyrhizobium algeriense</name>
    <dbReference type="NCBI Taxonomy" id="634784"/>
    <lineage>
        <taxon>Bacteria</taxon>
        <taxon>Pseudomonadati</taxon>
        <taxon>Pseudomonadota</taxon>
        <taxon>Alphaproteobacteria</taxon>
        <taxon>Hyphomicrobiales</taxon>
        <taxon>Nitrobacteraceae</taxon>
        <taxon>Bradyrhizobium</taxon>
    </lineage>
</organism>
<dbReference type="EMBL" id="JAZHRV010000001">
    <property type="protein sequence ID" value="MEH2558709.1"/>
    <property type="molecule type" value="Genomic_DNA"/>
</dbReference>
<evidence type="ECO:0000313" key="2">
    <source>
        <dbReference type="Proteomes" id="UP001364224"/>
    </source>
</evidence>
<keyword evidence="2" id="KW-1185">Reference proteome</keyword>